<dbReference type="InterPro" id="IPR008999">
    <property type="entry name" value="Actin-crosslinking"/>
</dbReference>
<comment type="similarity">
    <text evidence="2">Belongs to the FRG1 family.</text>
</comment>
<sequence length="268" mass="29460">MPKALHFKGDKKVKKKKRTAEPYDADAAPSKALTTTAPAEGTEDDDSWVSADAPSDISGPILIVLPTDTPSCIACDANGKVFASTLENIVEGDLATAEPHDVRQVFVANRVAGTESLSLKGHHGRYLSCDKYGILSANATAMSPEESFLAIPVPDNPSAFSLQTAREKFLSVDESSTSGPEIRGDVESITFNTTIRIRMQARFKPRLRASKEEKAKEKVSKKELEDLIGRRLNDDEVKRLRKSRRENNFHETALDLKVKSSHDKYASM</sequence>
<dbReference type="Proteomes" id="UP000799424">
    <property type="component" value="Unassembled WGS sequence"/>
</dbReference>
<evidence type="ECO:0000256" key="2">
    <source>
        <dbReference type="ARBA" id="ARBA00010878"/>
    </source>
</evidence>
<dbReference type="PANTHER" id="PTHR12928:SF0">
    <property type="entry name" value="FSHD REGION GENE 1"/>
    <property type="match status" value="1"/>
</dbReference>
<evidence type="ECO:0000256" key="4">
    <source>
        <dbReference type="SAM" id="MobiDB-lite"/>
    </source>
</evidence>
<evidence type="ECO:0000313" key="6">
    <source>
        <dbReference type="Proteomes" id="UP000799424"/>
    </source>
</evidence>
<dbReference type="GO" id="GO:0005730">
    <property type="term" value="C:nucleolus"/>
    <property type="evidence" value="ECO:0007669"/>
    <property type="project" value="UniProtKB-SubCell"/>
</dbReference>
<accession>A0A6A6ZHS2</accession>
<evidence type="ECO:0000256" key="3">
    <source>
        <dbReference type="ARBA" id="ARBA00023242"/>
    </source>
</evidence>
<dbReference type="AlphaFoldDB" id="A0A6A6ZHS2"/>
<dbReference type="CDD" id="cd23339">
    <property type="entry name" value="beta-trefoil_FSCN_fungal_FRG1-like"/>
    <property type="match status" value="1"/>
</dbReference>
<name>A0A6A6ZHS2_9PLEO</name>
<organism evidence="5 6">
    <name type="scientific">Ophiobolus disseminans</name>
    <dbReference type="NCBI Taxonomy" id="1469910"/>
    <lineage>
        <taxon>Eukaryota</taxon>
        <taxon>Fungi</taxon>
        <taxon>Dikarya</taxon>
        <taxon>Ascomycota</taxon>
        <taxon>Pezizomycotina</taxon>
        <taxon>Dothideomycetes</taxon>
        <taxon>Pleosporomycetidae</taxon>
        <taxon>Pleosporales</taxon>
        <taxon>Pleosporineae</taxon>
        <taxon>Phaeosphaeriaceae</taxon>
        <taxon>Ophiobolus</taxon>
    </lineage>
</organism>
<dbReference type="EMBL" id="MU006240">
    <property type="protein sequence ID" value="KAF2820631.1"/>
    <property type="molecule type" value="Genomic_DNA"/>
</dbReference>
<feature type="region of interest" description="Disordered" evidence="4">
    <location>
        <begin position="1"/>
        <end position="51"/>
    </location>
</feature>
<keyword evidence="6" id="KW-1185">Reference proteome</keyword>
<gene>
    <name evidence="5" type="ORF">CC86DRAFT_304720</name>
</gene>
<dbReference type="PANTHER" id="PTHR12928">
    <property type="entry name" value="FRG1 PROTEIN"/>
    <property type="match status" value="1"/>
</dbReference>
<feature type="compositionally biased region" description="Basic residues" evidence="4">
    <location>
        <begin position="1"/>
        <end position="18"/>
    </location>
</feature>
<proteinExistence type="inferred from homology"/>
<evidence type="ECO:0000313" key="5">
    <source>
        <dbReference type="EMBL" id="KAF2820631.1"/>
    </source>
</evidence>
<reference evidence="5" key="1">
    <citation type="journal article" date="2020" name="Stud. Mycol.">
        <title>101 Dothideomycetes genomes: a test case for predicting lifestyles and emergence of pathogens.</title>
        <authorList>
            <person name="Haridas S."/>
            <person name="Albert R."/>
            <person name="Binder M."/>
            <person name="Bloem J."/>
            <person name="Labutti K."/>
            <person name="Salamov A."/>
            <person name="Andreopoulos B."/>
            <person name="Baker S."/>
            <person name="Barry K."/>
            <person name="Bills G."/>
            <person name="Bluhm B."/>
            <person name="Cannon C."/>
            <person name="Castanera R."/>
            <person name="Culley D."/>
            <person name="Daum C."/>
            <person name="Ezra D."/>
            <person name="Gonzalez J."/>
            <person name="Henrissat B."/>
            <person name="Kuo A."/>
            <person name="Liang C."/>
            <person name="Lipzen A."/>
            <person name="Lutzoni F."/>
            <person name="Magnuson J."/>
            <person name="Mondo S."/>
            <person name="Nolan M."/>
            <person name="Ohm R."/>
            <person name="Pangilinan J."/>
            <person name="Park H.-J."/>
            <person name="Ramirez L."/>
            <person name="Alfaro M."/>
            <person name="Sun H."/>
            <person name="Tritt A."/>
            <person name="Yoshinaga Y."/>
            <person name="Zwiers L.-H."/>
            <person name="Turgeon B."/>
            <person name="Goodwin S."/>
            <person name="Spatafora J."/>
            <person name="Crous P."/>
            <person name="Grigoriev I."/>
        </authorList>
    </citation>
    <scope>NUCLEOTIDE SEQUENCE</scope>
    <source>
        <strain evidence="5">CBS 113818</strain>
    </source>
</reference>
<dbReference type="GO" id="GO:0071013">
    <property type="term" value="C:catalytic step 2 spliceosome"/>
    <property type="evidence" value="ECO:0007669"/>
    <property type="project" value="TreeGrafter"/>
</dbReference>
<dbReference type="Gene3D" id="2.80.10.50">
    <property type="match status" value="1"/>
</dbReference>
<dbReference type="OrthoDB" id="5539371at2759"/>
<protein>
    <submittedName>
        <fullName evidence="5">Actin-crosslinking protein</fullName>
    </submittedName>
</protein>
<evidence type="ECO:0000256" key="1">
    <source>
        <dbReference type="ARBA" id="ARBA00004604"/>
    </source>
</evidence>
<dbReference type="InterPro" id="IPR010414">
    <property type="entry name" value="FRG1"/>
</dbReference>
<dbReference type="GO" id="GO:0051015">
    <property type="term" value="F:actin filament binding"/>
    <property type="evidence" value="ECO:0007669"/>
    <property type="project" value="TreeGrafter"/>
</dbReference>
<dbReference type="Pfam" id="PF06229">
    <property type="entry name" value="FRG1"/>
    <property type="match status" value="1"/>
</dbReference>
<comment type="subcellular location">
    <subcellularLocation>
        <location evidence="1">Nucleus</location>
        <location evidence="1">Nucleolus</location>
    </subcellularLocation>
</comment>
<keyword evidence="3" id="KW-0539">Nucleus</keyword>
<dbReference type="SUPFAM" id="SSF50405">
    <property type="entry name" value="Actin-crosslinking proteins"/>
    <property type="match status" value="1"/>
</dbReference>